<evidence type="ECO:0000313" key="5">
    <source>
        <dbReference type="EMBL" id="GIM79690.1"/>
    </source>
</evidence>
<dbReference type="Proteomes" id="UP000681340">
    <property type="component" value="Unassembled WGS sequence"/>
</dbReference>
<reference evidence="5" key="1">
    <citation type="submission" date="2021-03" db="EMBL/GenBank/DDBJ databases">
        <title>Whole genome shotgun sequence of Actinoplanes auranticolor NBRC 12245.</title>
        <authorList>
            <person name="Komaki H."/>
            <person name="Tamura T."/>
        </authorList>
    </citation>
    <scope>NUCLEOTIDE SEQUENCE</scope>
    <source>
        <strain evidence="5">NBRC 12245</strain>
    </source>
</reference>
<dbReference type="InterPro" id="IPR018060">
    <property type="entry name" value="HTH_AraC"/>
</dbReference>
<dbReference type="InterPro" id="IPR009057">
    <property type="entry name" value="Homeodomain-like_sf"/>
</dbReference>
<feature type="domain" description="HTH araC/xylS-type" evidence="4">
    <location>
        <begin position="1"/>
        <end position="44"/>
    </location>
</feature>
<dbReference type="SUPFAM" id="SSF46689">
    <property type="entry name" value="Homeodomain-like"/>
    <property type="match status" value="1"/>
</dbReference>
<dbReference type="AlphaFoldDB" id="A0A919VYQ7"/>
<evidence type="ECO:0000259" key="4">
    <source>
        <dbReference type="PROSITE" id="PS01124"/>
    </source>
</evidence>
<evidence type="ECO:0000256" key="2">
    <source>
        <dbReference type="ARBA" id="ARBA00023125"/>
    </source>
</evidence>
<dbReference type="PRINTS" id="PR00032">
    <property type="entry name" value="HTHARAC"/>
</dbReference>
<sequence length="49" mass="5271">MGGSGGVGFALSEVATRIGYTSEFAFANAFKRQYGTAPGKYRRHKATVR</sequence>
<evidence type="ECO:0000256" key="1">
    <source>
        <dbReference type="ARBA" id="ARBA00023015"/>
    </source>
</evidence>
<organism evidence="5 6">
    <name type="scientific">Actinoplanes auranticolor</name>
    <dbReference type="NCBI Taxonomy" id="47988"/>
    <lineage>
        <taxon>Bacteria</taxon>
        <taxon>Bacillati</taxon>
        <taxon>Actinomycetota</taxon>
        <taxon>Actinomycetes</taxon>
        <taxon>Micromonosporales</taxon>
        <taxon>Micromonosporaceae</taxon>
        <taxon>Actinoplanes</taxon>
    </lineage>
</organism>
<proteinExistence type="predicted"/>
<dbReference type="EMBL" id="BOQL01000084">
    <property type="protein sequence ID" value="GIM79690.1"/>
    <property type="molecule type" value="Genomic_DNA"/>
</dbReference>
<protein>
    <recommendedName>
        <fullName evidence="4">HTH araC/xylS-type domain-containing protein</fullName>
    </recommendedName>
</protein>
<evidence type="ECO:0000313" key="6">
    <source>
        <dbReference type="Proteomes" id="UP000681340"/>
    </source>
</evidence>
<dbReference type="InterPro" id="IPR020449">
    <property type="entry name" value="Tscrpt_reg_AraC-type_HTH"/>
</dbReference>
<dbReference type="Gene3D" id="1.10.10.60">
    <property type="entry name" value="Homeodomain-like"/>
    <property type="match status" value="1"/>
</dbReference>
<dbReference type="GO" id="GO:0043565">
    <property type="term" value="F:sequence-specific DNA binding"/>
    <property type="evidence" value="ECO:0007669"/>
    <property type="project" value="InterPro"/>
</dbReference>
<dbReference type="PROSITE" id="PS01124">
    <property type="entry name" value="HTH_ARAC_FAMILY_2"/>
    <property type="match status" value="1"/>
</dbReference>
<keyword evidence="3" id="KW-0804">Transcription</keyword>
<comment type="caution">
    <text evidence="5">The sequence shown here is derived from an EMBL/GenBank/DDBJ whole genome shotgun (WGS) entry which is preliminary data.</text>
</comment>
<keyword evidence="1" id="KW-0805">Transcription regulation</keyword>
<name>A0A919VYQ7_9ACTN</name>
<evidence type="ECO:0000256" key="3">
    <source>
        <dbReference type="ARBA" id="ARBA00023163"/>
    </source>
</evidence>
<keyword evidence="6" id="KW-1185">Reference proteome</keyword>
<gene>
    <name evidence="5" type="ORF">Aau02nite_86960</name>
</gene>
<dbReference type="GO" id="GO:0003700">
    <property type="term" value="F:DNA-binding transcription factor activity"/>
    <property type="evidence" value="ECO:0007669"/>
    <property type="project" value="InterPro"/>
</dbReference>
<accession>A0A919VYQ7</accession>
<keyword evidence="2" id="KW-0238">DNA-binding</keyword>